<evidence type="ECO:0000256" key="1">
    <source>
        <dbReference type="SAM" id="SignalP"/>
    </source>
</evidence>
<dbReference type="OrthoDB" id="7593840at2"/>
<organism evidence="2 3">
    <name type="scientific">Parasutterella excrementihominis YIT 11859</name>
    <dbReference type="NCBI Taxonomy" id="762966"/>
    <lineage>
        <taxon>Bacteria</taxon>
        <taxon>Pseudomonadati</taxon>
        <taxon>Pseudomonadota</taxon>
        <taxon>Betaproteobacteria</taxon>
        <taxon>Burkholderiales</taxon>
        <taxon>Sutterellaceae</taxon>
        <taxon>Parasutterella</taxon>
    </lineage>
</organism>
<evidence type="ECO:0000313" key="2">
    <source>
        <dbReference type="EMBL" id="EGG55190.1"/>
    </source>
</evidence>
<dbReference type="GeneID" id="43348597"/>
<dbReference type="HOGENOM" id="CLU_057858_1_0_4"/>
<dbReference type="AlphaFoldDB" id="F3QJQ5"/>
<dbReference type="RefSeq" id="WP_008864043.1">
    <property type="nucleotide sequence ID" value="NZ_CAXTIX010000065.1"/>
</dbReference>
<feature type="signal peptide" evidence="1">
    <location>
        <begin position="1"/>
        <end position="19"/>
    </location>
</feature>
<protein>
    <recommendedName>
        <fullName evidence="4">Outer membrane protein beta-barrel domain-containing protein</fullName>
    </recommendedName>
</protein>
<dbReference type="Proteomes" id="UP000005156">
    <property type="component" value="Unassembled WGS sequence"/>
</dbReference>
<sequence length="339" mass="37921">MTKLAAVTASVLLTTTAFAQQDSQKSLDYSLDTGNVEITPAGETSTIQKDEVEDDEPFLPIFGKEAREKGYELPKSYGVNVNYMNIHQNINVKSIQFDGLTIPFINRPLKPDLFKIDVLSTRQRSHTETLRLDAWVFPFMNVYGVVGHTKGRSISKINVGSTNPFVNKLIKSMGDMDGIDFVLKFKGTTYGLGTTFAGGVGNWFGLLDLNYTRTKLNIIDGNIKAFTLAPRVGYRFALPAIDTIKLPQSKFSLWVGTMYQNVDQNFHGKLSKLSFSPKLQSLISAVNKGQGTFNVKQKMESPWNMLAGFRWEITPSFNILAEAGFIKRNSFFAAVEYRF</sequence>
<feature type="chain" id="PRO_5003300578" description="Outer membrane protein beta-barrel domain-containing protein" evidence="1">
    <location>
        <begin position="20"/>
        <end position="339"/>
    </location>
</feature>
<accession>F3QJQ5</accession>
<evidence type="ECO:0008006" key="4">
    <source>
        <dbReference type="Google" id="ProtNLM"/>
    </source>
</evidence>
<dbReference type="eggNOG" id="ENOG502Z8D0">
    <property type="taxonomic scope" value="Bacteria"/>
</dbReference>
<keyword evidence="1" id="KW-0732">Signal</keyword>
<proteinExistence type="predicted"/>
<comment type="caution">
    <text evidence="2">The sequence shown here is derived from an EMBL/GenBank/DDBJ whole genome shotgun (WGS) entry which is preliminary data.</text>
</comment>
<evidence type="ECO:0000313" key="3">
    <source>
        <dbReference type="Proteomes" id="UP000005156"/>
    </source>
</evidence>
<dbReference type="EMBL" id="AFBP01000027">
    <property type="protein sequence ID" value="EGG55190.1"/>
    <property type="molecule type" value="Genomic_DNA"/>
</dbReference>
<keyword evidence="3" id="KW-1185">Reference proteome</keyword>
<reference evidence="2 3" key="1">
    <citation type="submission" date="2011-02" db="EMBL/GenBank/DDBJ databases">
        <authorList>
            <person name="Weinstock G."/>
            <person name="Sodergren E."/>
            <person name="Clifton S."/>
            <person name="Fulton L."/>
            <person name="Fulton B."/>
            <person name="Courtney L."/>
            <person name="Fronick C."/>
            <person name="Harrison M."/>
            <person name="Strong C."/>
            <person name="Farmer C."/>
            <person name="Delahaunty K."/>
            <person name="Markovic C."/>
            <person name="Hall O."/>
            <person name="Minx P."/>
            <person name="Tomlinson C."/>
            <person name="Mitreva M."/>
            <person name="Hou S."/>
            <person name="Chen J."/>
            <person name="Wollam A."/>
            <person name="Pepin K.H."/>
            <person name="Johnson M."/>
            <person name="Bhonagiri V."/>
            <person name="Zhang X."/>
            <person name="Suruliraj S."/>
            <person name="Warren W."/>
            <person name="Chinwalla A."/>
            <person name="Mardis E.R."/>
            <person name="Wilson R.K."/>
        </authorList>
    </citation>
    <scope>NUCLEOTIDE SEQUENCE [LARGE SCALE GENOMIC DNA]</scope>
    <source>
        <strain evidence="2 3">YIT 11859</strain>
    </source>
</reference>
<name>F3QJQ5_9BURK</name>
<gene>
    <name evidence="2" type="ORF">HMPREF9439_01158</name>
</gene>